<sequence>MTSFVPSTALERAVHAGDRYGIAGVLHAMTPEQLDAEKARVSRMLKLIRHAAKRKQEPWGEWGGPPTHEQRYAAAATAMVFGHMNAAIELYWHVGTLVAWAIEFKPPGVDLLVEAILKEGPHVIEDVQRLIVAGVAARPASEVYIAGLMLLFRREHDRPRGLEAPFKEDPGLKDTLLQILDIEGTSVANLASLEKQLGEWRWSNVLLQLNALGVYPRAELLDRTIAALERDLKESRSNWLRAFHQKLAPTIPEMSPHCSRYLALFESRMPTTVTLALEAVQQLDDAGLIAPDQLLGALRRVLSSAVKKHVEAALKLLDRCVKRDPALATGAAAAIVPALAHESSDVQKQVLRRLDEWGMDEATRSMLAKYHNAISPMHRDELRRLGGQAAPVSDSVEPLVSRPEERVGPLDPSRRIQPIAAIDELVDRTSYVFEHSFELDEWERVLAGLVQAAPLSEEACRRFEPVAARLPRLQTPQAWEIGRVLLLLLKSDRLRASPTSSMWGPNLADQHLTRRVEDAMNLAILGKGLVPLSTPTHMRGFIDARLLIERVRAHIDAGVTDSVHEQASALLRLAPVADEQAVEAARALPESEFTLALRYALGDRISRLEESALFAAAARIRRVLNGNSRRRHEWYLRGIQQEEITEDFARITFKRVETLPEAIPDPVAALELENDQLDRRGWFQRPTIGGRNEGFILYHSTLVPSDLDCFFADGVTELAHGQRSTVRQNLPYLQLLLDPTVEMSPIATLLLAAGLVTGNAGETAIAVDALVCTHREGRLDVSLLAKSLPPVLKVSSQELTRPAKSFREARRIDAAVSPVVFELIRALLEIKPEEPPRGTNALLELAVEIVAEGAATLTEQSRQTVARLVLGGKGATLRKALLSK</sequence>
<dbReference type="RefSeq" id="WP_203168773.1">
    <property type="nucleotide sequence ID" value="NZ_JAEVLS010000004.1"/>
</dbReference>
<feature type="domain" description="DUF7825" evidence="2">
    <location>
        <begin position="723"/>
        <end position="861"/>
    </location>
</feature>
<protein>
    <submittedName>
        <fullName evidence="3">Uncharacterized protein</fullName>
    </submittedName>
</protein>
<evidence type="ECO:0000259" key="2">
    <source>
        <dbReference type="Pfam" id="PF25149"/>
    </source>
</evidence>
<evidence type="ECO:0000313" key="4">
    <source>
        <dbReference type="Proteomes" id="UP000661077"/>
    </source>
</evidence>
<dbReference type="InterPro" id="IPR056727">
    <property type="entry name" value="DUF7825"/>
</dbReference>
<evidence type="ECO:0000259" key="1">
    <source>
        <dbReference type="Pfam" id="PF20103"/>
    </source>
</evidence>
<organism evidence="3 4">
    <name type="scientific">Steroidobacter gossypii</name>
    <dbReference type="NCBI Taxonomy" id="2805490"/>
    <lineage>
        <taxon>Bacteria</taxon>
        <taxon>Pseudomonadati</taxon>
        <taxon>Pseudomonadota</taxon>
        <taxon>Gammaproteobacteria</taxon>
        <taxon>Steroidobacterales</taxon>
        <taxon>Steroidobacteraceae</taxon>
        <taxon>Steroidobacter</taxon>
    </lineage>
</organism>
<dbReference type="Pfam" id="PF20103">
    <property type="entry name" value="DUF6493"/>
    <property type="match status" value="1"/>
</dbReference>
<accession>A0ABS1X0B0</accession>
<evidence type="ECO:0000313" key="3">
    <source>
        <dbReference type="EMBL" id="MBM0106657.1"/>
    </source>
</evidence>
<keyword evidence="4" id="KW-1185">Reference proteome</keyword>
<reference evidence="3 4" key="1">
    <citation type="journal article" date="2021" name="Int. J. Syst. Evol. Microbiol.">
        <title>Steroidobacter gossypii sp. nov., isolated from soil of cotton cropping field.</title>
        <authorList>
            <person name="Huang R."/>
            <person name="Yang S."/>
            <person name="Zhen C."/>
            <person name="Liu W."/>
        </authorList>
    </citation>
    <scope>NUCLEOTIDE SEQUENCE [LARGE SCALE GENOMIC DNA]</scope>
    <source>
        <strain evidence="3 4">S1-65</strain>
    </source>
</reference>
<comment type="caution">
    <text evidence="3">The sequence shown here is derived from an EMBL/GenBank/DDBJ whole genome shotgun (WGS) entry which is preliminary data.</text>
</comment>
<name>A0ABS1X0B0_9GAMM</name>
<proteinExistence type="predicted"/>
<gene>
    <name evidence="3" type="ORF">JM946_18150</name>
</gene>
<dbReference type="Pfam" id="PF25149">
    <property type="entry name" value="DUF7825"/>
    <property type="match status" value="1"/>
</dbReference>
<feature type="domain" description="DUF6493" evidence="1">
    <location>
        <begin position="196"/>
        <end position="304"/>
    </location>
</feature>
<dbReference type="EMBL" id="JAEVLS010000004">
    <property type="protein sequence ID" value="MBM0106657.1"/>
    <property type="molecule type" value="Genomic_DNA"/>
</dbReference>
<dbReference type="InterPro" id="IPR045472">
    <property type="entry name" value="DUF6493"/>
</dbReference>
<dbReference type="Proteomes" id="UP000661077">
    <property type="component" value="Unassembled WGS sequence"/>
</dbReference>